<dbReference type="RefSeq" id="WP_070088964.1">
    <property type="nucleotide sequence ID" value="NZ_CABMJS010000018.1"/>
</dbReference>
<evidence type="ECO:0000313" key="3">
    <source>
        <dbReference type="Proteomes" id="UP000813420"/>
    </source>
</evidence>
<proteinExistence type="predicted"/>
<evidence type="ECO:0000313" key="2">
    <source>
        <dbReference type="EMBL" id="HJH50655.1"/>
    </source>
</evidence>
<comment type="caution">
    <text evidence="2">The sequence shown here is derived from an EMBL/GenBank/DDBJ whole genome shotgun (WGS) entry which is preliminary data.</text>
</comment>
<dbReference type="CDD" id="cd00060">
    <property type="entry name" value="FHA"/>
    <property type="match status" value="1"/>
</dbReference>
<dbReference type="PROSITE" id="PS50006">
    <property type="entry name" value="FHA_DOMAIN"/>
    <property type="match status" value="1"/>
</dbReference>
<organism evidence="2 3">
    <name type="scientific">Merdimonas faecis</name>
    <dbReference type="NCBI Taxonomy" id="1653435"/>
    <lineage>
        <taxon>Bacteria</taxon>
        <taxon>Bacillati</taxon>
        <taxon>Bacillota</taxon>
        <taxon>Clostridia</taxon>
        <taxon>Lachnospirales</taxon>
        <taxon>Lachnospiraceae</taxon>
        <taxon>Merdimonas</taxon>
    </lineage>
</organism>
<dbReference type="Proteomes" id="UP000813420">
    <property type="component" value="Unassembled WGS sequence"/>
</dbReference>
<dbReference type="EMBL" id="DYXE01000086">
    <property type="protein sequence ID" value="HJH50655.1"/>
    <property type="molecule type" value="Genomic_DNA"/>
</dbReference>
<accession>A0A9D3AJP9</accession>
<name>A0A9D3AJP9_9FIRM</name>
<gene>
    <name evidence="2" type="ORF">K8V39_10370</name>
</gene>
<dbReference type="SUPFAM" id="SSF49879">
    <property type="entry name" value="SMAD/FHA domain"/>
    <property type="match status" value="1"/>
</dbReference>
<dbReference type="InterPro" id="IPR008984">
    <property type="entry name" value="SMAD_FHA_dom_sf"/>
</dbReference>
<dbReference type="Pfam" id="PF00498">
    <property type="entry name" value="FHA"/>
    <property type="match status" value="1"/>
</dbReference>
<sequence length="204" mass="22362">MAVVQCPNGHSYDNSRHARCPYCTGSQTIGVTVPLGVQETDGTGGGPQNGGVNGGFPRTMPVQGQMPAPGGVGVTEPYQNVTKALEINEEGVSAVVGWLVCIEGKKKGKDFRIHGQRNFLGRAGSNDICIDFDDSVSAVDNVIISYNDKNNKFYIQIGEHQKNNVYLNDEMLLAPMELKENDVIEMGETKLMFRPFCNDTFRWE</sequence>
<evidence type="ECO:0000259" key="1">
    <source>
        <dbReference type="PROSITE" id="PS50006"/>
    </source>
</evidence>
<dbReference type="InterPro" id="IPR000253">
    <property type="entry name" value="FHA_dom"/>
</dbReference>
<reference evidence="2" key="1">
    <citation type="journal article" date="2021" name="PeerJ">
        <title>Extensive microbial diversity within the chicken gut microbiome revealed by metagenomics and culture.</title>
        <authorList>
            <person name="Gilroy R."/>
            <person name="Ravi A."/>
            <person name="Getino M."/>
            <person name="Pursley I."/>
            <person name="Horton D.L."/>
            <person name="Alikhan N.F."/>
            <person name="Baker D."/>
            <person name="Gharbi K."/>
            <person name="Hall N."/>
            <person name="Watson M."/>
            <person name="Adriaenssens E.M."/>
            <person name="Foster-Nyarko E."/>
            <person name="Jarju S."/>
            <person name="Secka A."/>
            <person name="Antonio M."/>
            <person name="Oren A."/>
            <person name="Chaudhuri R.R."/>
            <person name="La Ragione R."/>
            <person name="Hildebrand F."/>
            <person name="Pallen M.J."/>
        </authorList>
    </citation>
    <scope>NUCLEOTIDE SEQUENCE</scope>
    <source>
        <strain evidence="2">USAMLcec4-12693</strain>
    </source>
</reference>
<reference evidence="2" key="2">
    <citation type="submission" date="2021-09" db="EMBL/GenBank/DDBJ databases">
        <authorList>
            <person name="Gilroy R."/>
        </authorList>
    </citation>
    <scope>NUCLEOTIDE SEQUENCE</scope>
    <source>
        <strain evidence="2">USAMLcec4-12693</strain>
    </source>
</reference>
<feature type="domain" description="FHA" evidence="1">
    <location>
        <begin position="118"/>
        <end position="172"/>
    </location>
</feature>
<dbReference type="Gene3D" id="2.60.200.20">
    <property type="match status" value="1"/>
</dbReference>
<dbReference type="AlphaFoldDB" id="A0A9D3AJP9"/>
<protein>
    <submittedName>
        <fullName evidence="2">FHA domain-containing protein</fullName>
    </submittedName>
</protein>